<dbReference type="AlphaFoldDB" id="A0A1D3CVF7"/>
<evidence type="ECO:0000313" key="2">
    <source>
        <dbReference type="EMBL" id="OEH75196.1"/>
    </source>
</evidence>
<feature type="compositionally biased region" description="Pro residues" evidence="1">
    <location>
        <begin position="565"/>
        <end position="574"/>
    </location>
</feature>
<feature type="compositionally biased region" description="Basic and acidic residues" evidence="1">
    <location>
        <begin position="279"/>
        <end position="292"/>
    </location>
</feature>
<evidence type="ECO:0000256" key="1">
    <source>
        <dbReference type="SAM" id="MobiDB-lite"/>
    </source>
</evidence>
<sequence>MTRSIVLNPGEPRSPRVFVAFAQPDAPVNQVYLKVQPDGGLIIYMASSIDRSLQQVFDYYAYNGFMTACGFTKMCVDNKLFPANKKTDPLQHIFKTTAKGERCIEYDSFLQLLHLLSRLKFRKANLPEQDAVAPCCVEKSCEAMPEIKEASVDCVPRLMDQVVQERPQTEEVGIMEKAELKDAGEQVELEGKSAEIQVDIRLSEENKIACCIEHSVSTANLFQSGASENLLSEINCALMFRDGDLMAVPIHPALHRLPPPLAREYFEQILSRRNAQEPTFEKKSHPPEKPSPKEPSAPAKEAPATQRKMDPRINYREFKVLVFMASQWICQTQNSYWAFVKVVRDTLLPALFRSDPWKRQDSSELKNMRRKKEGSTASSGSDTEEEEQRSTSHTTSSTEESLSSRSSSSGEWSGLGQKRPSRHLRRISAAARDRDLHSKEAYGGYDDEQPIGAGSVFYEGSVEDTPAQSEGSRSDYSMEPEEDRGERRTVTGPPHPPCSPPLDNFAAWCSSLAPSACDSPVAGGGGFMRPEMPHPLRPTLETFGLPAAGSHRRDAQGTALSFGIPMPPSFPPAP</sequence>
<dbReference type="Gene3D" id="1.10.238.10">
    <property type="entry name" value="EF-hand"/>
    <property type="match status" value="1"/>
</dbReference>
<dbReference type="VEuPathDB" id="ToxoDB:LOC34624047"/>
<dbReference type="InParanoid" id="A0A1D3CVF7"/>
<dbReference type="VEuPathDB" id="ToxoDB:cyc_08285"/>
<feature type="compositionally biased region" description="Low complexity" evidence="1">
    <location>
        <begin position="391"/>
        <end position="412"/>
    </location>
</feature>
<dbReference type="InterPro" id="IPR011992">
    <property type="entry name" value="EF-hand-dom_pair"/>
</dbReference>
<feature type="region of interest" description="Disordered" evidence="1">
    <location>
        <begin position="462"/>
        <end position="498"/>
    </location>
</feature>
<evidence type="ECO:0000313" key="3">
    <source>
        <dbReference type="Proteomes" id="UP000095192"/>
    </source>
</evidence>
<feature type="compositionally biased region" description="Polar residues" evidence="1">
    <location>
        <begin position="466"/>
        <end position="475"/>
    </location>
</feature>
<protein>
    <submittedName>
        <fullName evidence="2">Uncharacterized protein</fullName>
    </submittedName>
</protein>
<dbReference type="EMBL" id="JROU02001797">
    <property type="protein sequence ID" value="OEH75196.1"/>
    <property type="molecule type" value="Genomic_DNA"/>
</dbReference>
<feature type="region of interest" description="Disordered" evidence="1">
    <location>
        <begin position="544"/>
        <end position="574"/>
    </location>
</feature>
<accession>A0A1D3CVF7</accession>
<gene>
    <name evidence="2" type="ORF">cyc_08285</name>
</gene>
<comment type="caution">
    <text evidence="2">The sequence shown here is derived from an EMBL/GenBank/DDBJ whole genome shotgun (WGS) entry which is preliminary data.</text>
</comment>
<feature type="region of interest" description="Disordered" evidence="1">
    <location>
        <begin position="276"/>
        <end position="310"/>
    </location>
</feature>
<organism evidence="2 3">
    <name type="scientific">Cyclospora cayetanensis</name>
    <dbReference type="NCBI Taxonomy" id="88456"/>
    <lineage>
        <taxon>Eukaryota</taxon>
        <taxon>Sar</taxon>
        <taxon>Alveolata</taxon>
        <taxon>Apicomplexa</taxon>
        <taxon>Conoidasida</taxon>
        <taxon>Coccidia</taxon>
        <taxon>Eucoccidiorida</taxon>
        <taxon>Eimeriorina</taxon>
        <taxon>Eimeriidae</taxon>
        <taxon>Cyclospora</taxon>
    </lineage>
</organism>
<name>A0A1D3CVF7_9EIME</name>
<dbReference type="Proteomes" id="UP000095192">
    <property type="component" value="Unassembled WGS sequence"/>
</dbReference>
<reference evidence="2 3" key="1">
    <citation type="journal article" date="2016" name="BMC Genomics">
        <title>Comparative genomics reveals Cyclospora cayetanensis possesses coccidia-like metabolism and invasion components but unique surface antigens.</title>
        <authorList>
            <person name="Liu S."/>
            <person name="Wang L."/>
            <person name="Zheng H."/>
            <person name="Xu Z."/>
            <person name="Roellig D.M."/>
            <person name="Li N."/>
            <person name="Frace M.A."/>
            <person name="Tang K."/>
            <person name="Arrowood M.J."/>
            <person name="Moss D.M."/>
            <person name="Zhang L."/>
            <person name="Feng Y."/>
            <person name="Xiao L."/>
        </authorList>
    </citation>
    <scope>NUCLEOTIDE SEQUENCE [LARGE SCALE GENOMIC DNA]</scope>
    <source>
        <strain evidence="2 3">CHN_HEN01</strain>
    </source>
</reference>
<feature type="region of interest" description="Disordered" evidence="1">
    <location>
        <begin position="359"/>
        <end position="432"/>
    </location>
</feature>
<keyword evidence="3" id="KW-1185">Reference proteome</keyword>
<dbReference type="SUPFAM" id="SSF47473">
    <property type="entry name" value="EF-hand"/>
    <property type="match status" value="1"/>
</dbReference>
<feature type="compositionally biased region" description="Low complexity" evidence="1">
    <location>
        <begin position="294"/>
        <end position="304"/>
    </location>
</feature>
<proteinExistence type="predicted"/>